<proteinExistence type="predicted"/>
<dbReference type="STRING" id="37992.A0A4Z0Z7N1"/>
<name>A0A4Z0Z7N1_9PEZI</name>
<dbReference type="InterPro" id="IPR051678">
    <property type="entry name" value="AGP_Transferase"/>
</dbReference>
<keyword evidence="2" id="KW-1185">Reference proteome</keyword>
<dbReference type="AlphaFoldDB" id="A0A4Z0Z7N1"/>
<dbReference type="Proteomes" id="UP000297716">
    <property type="component" value="Unassembled WGS sequence"/>
</dbReference>
<dbReference type="OrthoDB" id="4177236at2759"/>
<gene>
    <name evidence="1" type="ORF">E0Z10_g1878</name>
</gene>
<accession>A0A4Z0Z7N1</accession>
<dbReference type="PANTHER" id="PTHR21310:SF48">
    <property type="entry name" value="AMINOGLYCOSIDE PHOSPHOTRANSFERASE DOMAIN-CONTAINING PROTEIN"/>
    <property type="match status" value="1"/>
</dbReference>
<reference evidence="1 2" key="1">
    <citation type="submission" date="2019-03" db="EMBL/GenBank/DDBJ databases">
        <title>Draft genome sequence of Xylaria hypoxylon DSM 108379, a ubiquitous saprotrophic-parasitic fungi on hardwood.</title>
        <authorList>
            <person name="Buettner E."/>
            <person name="Leonhardt S."/>
            <person name="Gebauer A.M."/>
            <person name="Liers C."/>
            <person name="Hofrichter M."/>
            <person name="Kellner H."/>
        </authorList>
    </citation>
    <scope>NUCLEOTIDE SEQUENCE [LARGE SCALE GENOMIC DNA]</scope>
    <source>
        <strain evidence="1 2">DSM 108379</strain>
    </source>
</reference>
<dbReference type="EMBL" id="SKBN01000021">
    <property type="protein sequence ID" value="TGJ86903.1"/>
    <property type="molecule type" value="Genomic_DNA"/>
</dbReference>
<evidence type="ECO:0000313" key="1">
    <source>
        <dbReference type="EMBL" id="TGJ86903.1"/>
    </source>
</evidence>
<sequence length="239" mass="27754">MDPMMLPYFCGPEKLPAPLPTISAIEAATETLPSIHPPEYRHTVVVDQYFVVKYGTRMTENEGYALLHLEKHTDISAPRLYAMYREKEKLYLVMDRKPRRQLSELWPSLRDDEKSSISGQLHTIWDKIRSIPSPSTSFSNVTGGPPRHRWFQWLEPDSRIEGPFEKEDLNMALALRSWKNWGGNGRIGWMSEFFVRNLSRTLKNHRACLRTGIYSARIYWSGNFQRPAMGPGSYKSLLY</sequence>
<evidence type="ECO:0000313" key="2">
    <source>
        <dbReference type="Proteomes" id="UP000297716"/>
    </source>
</evidence>
<evidence type="ECO:0008006" key="3">
    <source>
        <dbReference type="Google" id="ProtNLM"/>
    </source>
</evidence>
<dbReference type="InterPro" id="IPR011009">
    <property type="entry name" value="Kinase-like_dom_sf"/>
</dbReference>
<comment type="caution">
    <text evidence="1">The sequence shown here is derived from an EMBL/GenBank/DDBJ whole genome shotgun (WGS) entry which is preliminary data.</text>
</comment>
<protein>
    <recommendedName>
        <fullName evidence="3">Aminoglycoside phosphotransferase domain-containing protein</fullName>
    </recommendedName>
</protein>
<dbReference type="SUPFAM" id="SSF56112">
    <property type="entry name" value="Protein kinase-like (PK-like)"/>
    <property type="match status" value="1"/>
</dbReference>
<dbReference type="PANTHER" id="PTHR21310">
    <property type="entry name" value="AMINOGLYCOSIDE PHOSPHOTRANSFERASE-RELATED-RELATED"/>
    <property type="match status" value="1"/>
</dbReference>
<organism evidence="1 2">
    <name type="scientific">Xylaria hypoxylon</name>
    <dbReference type="NCBI Taxonomy" id="37992"/>
    <lineage>
        <taxon>Eukaryota</taxon>
        <taxon>Fungi</taxon>
        <taxon>Dikarya</taxon>
        <taxon>Ascomycota</taxon>
        <taxon>Pezizomycotina</taxon>
        <taxon>Sordariomycetes</taxon>
        <taxon>Xylariomycetidae</taxon>
        <taxon>Xylariales</taxon>
        <taxon>Xylariaceae</taxon>
        <taxon>Xylaria</taxon>
    </lineage>
</organism>